<evidence type="ECO:0000313" key="1">
    <source>
        <dbReference type="EMBL" id="SDU20393.1"/>
    </source>
</evidence>
<dbReference type="EMBL" id="LT629780">
    <property type="protein sequence ID" value="SDU20393.1"/>
    <property type="molecule type" value="Genomic_DNA"/>
</dbReference>
<dbReference type="STRING" id="1245526.SAMN05216580_1848"/>
<sequence>MARLLILIALGAVVWWLWRRFLRPRRPSAAPPPPTPEAMVRCAHCGIHIPRKEALAQGTHWYCCREHLPQDADSEPRD</sequence>
<evidence type="ECO:0000313" key="2">
    <source>
        <dbReference type="Proteomes" id="UP000243063"/>
    </source>
</evidence>
<keyword evidence="2" id="KW-1185">Reference proteome</keyword>
<accession>A0A1H2GL64</accession>
<reference evidence="2" key="1">
    <citation type="submission" date="2016-10" db="EMBL/GenBank/DDBJ databases">
        <authorList>
            <person name="Varghese N."/>
            <person name="Submissions S."/>
        </authorList>
    </citation>
    <scope>NUCLEOTIDE SEQUENCE [LARGE SCALE GENOMIC DNA]</scope>
    <source>
        <strain evidence="2">CCTCC 2012022</strain>
    </source>
</reference>
<name>A0A1H2GL64_9GAMM</name>
<organism evidence="1 2">
    <name type="scientific">Geopseudomonas guangdongensis</name>
    <dbReference type="NCBI Taxonomy" id="1245526"/>
    <lineage>
        <taxon>Bacteria</taxon>
        <taxon>Pseudomonadati</taxon>
        <taxon>Pseudomonadota</taxon>
        <taxon>Gammaproteobacteria</taxon>
        <taxon>Pseudomonadales</taxon>
        <taxon>Pseudomonadaceae</taxon>
        <taxon>Geopseudomonas</taxon>
    </lineage>
</organism>
<dbReference type="NCBIfam" id="NF041023">
    <property type="entry name" value="PP0621_fam"/>
    <property type="match status" value="1"/>
</dbReference>
<dbReference type="RefSeq" id="WP_090216366.1">
    <property type="nucleotide sequence ID" value="NZ_LT629780.1"/>
</dbReference>
<evidence type="ECO:0008006" key="3">
    <source>
        <dbReference type="Google" id="ProtNLM"/>
    </source>
</evidence>
<gene>
    <name evidence="1" type="ORF">SAMN05216580_1848</name>
</gene>
<dbReference type="InterPro" id="IPR049708">
    <property type="entry name" value="PP0621-like"/>
</dbReference>
<dbReference type="AlphaFoldDB" id="A0A1H2GL64"/>
<proteinExistence type="predicted"/>
<protein>
    <recommendedName>
        <fullName evidence="3">MYND finger</fullName>
    </recommendedName>
</protein>
<dbReference type="OrthoDB" id="9814432at2"/>
<dbReference type="Proteomes" id="UP000243063">
    <property type="component" value="Chromosome I"/>
</dbReference>